<dbReference type="RefSeq" id="WP_101892535.1">
    <property type="nucleotide sequence ID" value="NZ_CP022684.1"/>
</dbReference>
<evidence type="ECO:0000313" key="3">
    <source>
        <dbReference type="EMBL" id="AUM11195.1"/>
    </source>
</evidence>
<dbReference type="Pfam" id="PF13559">
    <property type="entry name" value="DUF4129"/>
    <property type="match status" value="1"/>
</dbReference>
<name>A0A2K9LI66_9GAMM</name>
<feature type="transmembrane region" description="Helical" evidence="1">
    <location>
        <begin position="135"/>
        <end position="153"/>
    </location>
</feature>
<dbReference type="Pfam" id="PF11992">
    <property type="entry name" value="TgpA_N"/>
    <property type="match status" value="1"/>
</dbReference>
<gene>
    <name evidence="3" type="ORF">Kalk_01565</name>
</gene>
<protein>
    <recommendedName>
        <fullName evidence="2">Transglutaminase-like domain-containing protein</fullName>
    </recommendedName>
</protein>
<accession>A0A2K9LI66</accession>
<proteinExistence type="predicted"/>
<sequence length="680" mass="77636">MADKKIRHTFPMPRTAFVLLLACVVFSVLPHIGRVPTWMLGVFIIVLGWRIQVFRERMRFPPRWIRLLLVSTGFLSVIFHHGTIFGPDAGVGLLITAYLFKQLEMYTKRDAFLIVILSYFVLATEFLFSKSLYTSIYVFLVLILITAALVALNQTDRTIAIWKPVKTALVSVLQAMPLMLVLFFLFPRIGPIWDLGMQATTNRTGLSDRMTPGDVAELSQSTKLAFRVEFEGEIPAPKDRYWRAVVFDRFDGRTWFAFDDSYQRPFDPTKLNVRGDPLHYKVYMEPTGQHWLFASAWAKITGIKHFSANSLMNNAAESIDYPVSYSVETYQNFDYEAQGLTHSSYIHYTALPPQGNQQAKEFAKQVYHQLGRDPDQLSSTILQWFFKENFVYTLKPTRLGANSIDDFLFSTQRGFCAHYAGAYVYLMRSVGIPARMVGGYQGGKPHPIGNYLLVHQYDAHAWAEYWVQGRGWVRVDPTAAVAPHRIEMGSLQDSLDEESLLDSPFSGLNVRNIALLEKMRLMADYVDYLWFKNVVSFNENSQNQLFKDLLGEVTPQRIAILLGTTAGSVILILAGWLLLTHRPVTKLDVFDKAYYRFIRKLERKGLELVPGEGPLSYALRAQKKFPDQADNINKINQLYCDIKYGCSDASYAESDTLVARSDKLRPLEKELLNAVARFKL</sequence>
<keyword evidence="1" id="KW-0812">Transmembrane</keyword>
<evidence type="ECO:0000259" key="2">
    <source>
        <dbReference type="SMART" id="SM00460"/>
    </source>
</evidence>
<feature type="transmembrane region" description="Helical" evidence="1">
    <location>
        <begin position="12"/>
        <end position="29"/>
    </location>
</feature>
<organism evidence="3 4">
    <name type="scientific">Ketobacter alkanivorans</name>
    <dbReference type="NCBI Taxonomy" id="1917421"/>
    <lineage>
        <taxon>Bacteria</taxon>
        <taxon>Pseudomonadati</taxon>
        <taxon>Pseudomonadota</taxon>
        <taxon>Gammaproteobacteria</taxon>
        <taxon>Pseudomonadales</taxon>
        <taxon>Ketobacteraceae</taxon>
        <taxon>Ketobacter</taxon>
    </lineage>
</organism>
<feature type="transmembrane region" description="Helical" evidence="1">
    <location>
        <begin position="85"/>
        <end position="100"/>
    </location>
</feature>
<feature type="transmembrane region" description="Helical" evidence="1">
    <location>
        <begin position="165"/>
        <end position="186"/>
    </location>
</feature>
<dbReference type="EMBL" id="CP022684">
    <property type="protein sequence ID" value="AUM11195.1"/>
    <property type="molecule type" value="Genomic_DNA"/>
</dbReference>
<keyword evidence="1" id="KW-0472">Membrane</keyword>
<dbReference type="Proteomes" id="UP000235116">
    <property type="component" value="Chromosome"/>
</dbReference>
<dbReference type="Gene3D" id="3.10.620.30">
    <property type="match status" value="1"/>
</dbReference>
<evidence type="ECO:0000313" key="4">
    <source>
        <dbReference type="Proteomes" id="UP000235116"/>
    </source>
</evidence>
<dbReference type="InterPro" id="IPR021878">
    <property type="entry name" value="TgpA_N"/>
</dbReference>
<feature type="transmembrane region" description="Helical" evidence="1">
    <location>
        <begin position="35"/>
        <end position="51"/>
    </location>
</feature>
<feature type="domain" description="Transglutaminase-like" evidence="2">
    <location>
        <begin position="408"/>
        <end position="479"/>
    </location>
</feature>
<dbReference type="PANTHER" id="PTHR42736">
    <property type="entry name" value="PROTEIN-GLUTAMINE GAMMA-GLUTAMYLTRANSFERASE"/>
    <property type="match status" value="1"/>
</dbReference>
<dbReference type="InterPro" id="IPR025403">
    <property type="entry name" value="TgpA-like_C"/>
</dbReference>
<dbReference type="KEGG" id="kak:Kalk_01565"/>
<feature type="transmembrane region" description="Helical" evidence="1">
    <location>
        <begin position="558"/>
        <end position="579"/>
    </location>
</feature>
<reference evidence="4" key="1">
    <citation type="submission" date="2017-08" db="EMBL/GenBank/DDBJ databases">
        <title>Direct submision.</title>
        <authorList>
            <person name="Kim S.-J."/>
            <person name="Rhee S.-K."/>
        </authorList>
    </citation>
    <scope>NUCLEOTIDE SEQUENCE [LARGE SCALE GENOMIC DNA]</scope>
    <source>
        <strain evidence="4">GI5</strain>
    </source>
</reference>
<dbReference type="SUPFAM" id="SSF54001">
    <property type="entry name" value="Cysteine proteinases"/>
    <property type="match status" value="1"/>
</dbReference>
<dbReference type="InterPro" id="IPR002931">
    <property type="entry name" value="Transglutaminase-like"/>
</dbReference>
<evidence type="ECO:0000256" key="1">
    <source>
        <dbReference type="SAM" id="Phobius"/>
    </source>
</evidence>
<dbReference type="OrthoDB" id="9804872at2"/>
<dbReference type="InterPro" id="IPR052901">
    <property type="entry name" value="Bact_TGase-like"/>
</dbReference>
<dbReference type="SMART" id="SM00460">
    <property type="entry name" value="TGc"/>
    <property type="match status" value="1"/>
</dbReference>
<keyword evidence="1" id="KW-1133">Transmembrane helix</keyword>
<dbReference type="Pfam" id="PF01841">
    <property type="entry name" value="Transglut_core"/>
    <property type="match status" value="1"/>
</dbReference>
<dbReference type="InterPro" id="IPR038765">
    <property type="entry name" value="Papain-like_cys_pep_sf"/>
</dbReference>
<keyword evidence="4" id="KW-1185">Reference proteome</keyword>
<feature type="transmembrane region" description="Helical" evidence="1">
    <location>
        <begin position="112"/>
        <end position="129"/>
    </location>
</feature>
<dbReference type="PANTHER" id="PTHR42736:SF1">
    <property type="entry name" value="PROTEIN-GLUTAMINE GAMMA-GLUTAMYLTRANSFERASE"/>
    <property type="match status" value="1"/>
</dbReference>
<dbReference type="AlphaFoldDB" id="A0A2K9LI66"/>